<dbReference type="GeneID" id="93607391"/>
<sequence>MSGDSDLHFINGNSTTAGAVVQSPHKLKDLDGRG</sequence>
<protein>
    <submittedName>
        <fullName evidence="2">Uncharacterized protein</fullName>
    </submittedName>
</protein>
<dbReference type="EMBL" id="CH476732">
    <property type="protein sequence ID" value="EIE75715.1"/>
    <property type="molecule type" value="Genomic_DNA"/>
</dbReference>
<keyword evidence="3" id="KW-1185">Reference proteome</keyword>
<organism evidence="2 3">
    <name type="scientific">Rhizopus delemar (strain RA 99-880 / ATCC MYA-4621 / FGSC 9543 / NRRL 43880)</name>
    <name type="common">Mucormycosis agent</name>
    <name type="synonym">Rhizopus arrhizus var. delemar</name>
    <dbReference type="NCBI Taxonomy" id="246409"/>
    <lineage>
        <taxon>Eukaryota</taxon>
        <taxon>Fungi</taxon>
        <taxon>Fungi incertae sedis</taxon>
        <taxon>Mucoromycota</taxon>
        <taxon>Mucoromycotina</taxon>
        <taxon>Mucoromycetes</taxon>
        <taxon>Mucorales</taxon>
        <taxon>Mucorineae</taxon>
        <taxon>Rhizopodaceae</taxon>
        <taxon>Rhizopus</taxon>
    </lineage>
</organism>
<name>I1BHN5_RHIO9</name>
<evidence type="ECO:0000313" key="3">
    <source>
        <dbReference type="Proteomes" id="UP000009138"/>
    </source>
</evidence>
<evidence type="ECO:0000313" key="2">
    <source>
        <dbReference type="EMBL" id="EIE75715.1"/>
    </source>
</evidence>
<reference evidence="2 3" key="1">
    <citation type="journal article" date="2009" name="PLoS Genet.">
        <title>Genomic analysis of the basal lineage fungus Rhizopus oryzae reveals a whole-genome duplication.</title>
        <authorList>
            <person name="Ma L.-J."/>
            <person name="Ibrahim A.S."/>
            <person name="Skory C."/>
            <person name="Grabherr M.G."/>
            <person name="Burger G."/>
            <person name="Butler M."/>
            <person name="Elias M."/>
            <person name="Idnurm A."/>
            <person name="Lang B.F."/>
            <person name="Sone T."/>
            <person name="Abe A."/>
            <person name="Calvo S.E."/>
            <person name="Corrochano L.M."/>
            <person name="Engels R."/>
            <person name="Fu J."/>
            <person name="Hansberg W."/>
            <person name="Kim J.-M."/>
            <person name="Kodira C.D."/>
            <person name="Koehrsen M.J."/>
            <person name="Liu B."/>
            <person name="Miranda-Saavedra D."/>
            <person name="O'Leary S."/>
            <person name="Ortiz-Castellanos L."/>
            <person name="Poulter R."/>
            <person name="Rodriguez-Romero J."/>
            <person name="Ruiz-Herrera J."/>
            <person name="Shen Y.-Q."/>
            <person name="Zeng Q."/>
            <person name="Galagan J."/>
            <person name="Birren B.W."/>
            <person name="Cuomo C.A."/>
            <person name="Wickes B.L."/>
        </authorList>
    </citation>
    <scope>NUCLEOTIDE SEQUENCE [LARGE SCALE GENOMIC DNA]</scope>
    <source>
        <strain evidence="3">RA 99-880 / ATCC MYA-4621 / FGSC 9543 / NRRL 43880</strain>
    </source>
</reference>
<dbReference type="OrthoDB" id="5599552at2759"/>
<dbReference type="InParanoid" id="I1BHN5"/>
<gene>
    <name evidence="2" type="ORF">RO3G_00419</name>
</gene>
<dbReference type="VEuPathDB" id="FungiDB:RO3G_00419"/>
<evidence type="ECO:0000256" key="1">
    <source>
        <dbReference type="SAM" id="MobiDB-lite"/>
    </source>
</evidence>
<accession>I1BHN5</accession>
<feature type="region of interest" description="Disordered" evidence="1">
    <location>
        <begin position="1"/>
        <end position="34"/>
    </location>
</feature>
<dbReference type="Proteomes" id="UP000009138">
    <property type="component" value="Unassembled WGS sequence"/>
</dbReference>
<proteinExistence type="predicted"/>
<dbReference type="RefSeq" id="XP_067511111.1">
    <property type="nucleotide sequence ID" value="XM_067655010.1"/>
</dbReference>
<dbReference type="AlphaFoldDB" id="I1BHN5"/>